<keyword evidence="1" id="KW-0143">Chaperone</keyword>
<keyword evidence="2" id="KW-0472">Membrane</keyword>
<dbReference type="EMBL" id="NBSH01000009">
    <property type="protein sequence ID" value="ORX35945.1"/>
    <property type="molecule type" value="Genomic_DNA"/>
</dbReference>
<dbReference type="OrthoDB" id="10250354at2759"/>
<feature type="transmembrane region" description="Helical" evidence="2">
    <location>
        <begin position="47"/>
        <end position="66"/>
    </location>
</feature>
<dbReference type="PANTHER" id="PTHR44360">
    <property type="entry name" value="DNAJ HOMOLOG SUBFAMILY B MEMBER 9"/>
    <property type="match status" value="1"/>
</dbReference>
<keyword evidence="2" id="KW-1133">Transmembrane helix</keyword>
<dbReference type="InterPro" id="IPR051948">
    <property type="entry name" value="Hsp70_co-chaperone_J-domain"/>
</dbReference>
<dbReference type="PROSITE" id="PS00636">
    <property type="entry name" value="DNAJ_1"/>
    <property type="match status" value="1"/>
</dbReference>
<organism evidence="4 5">
    <name type="scientific">Kockovaella imperatae</name>
    <dbReference type="NCBI Taxonomy" id="4999"/>
    <lineage>
        <taxon>Eukaryota</taxon>
        <taxon>Fungi</taxon>
        <taxon>Dikarya</taxon>
        <taxon>Basidiomycota</taxon>
        <taxon>Agaricomycotina</taxon>
        <taxon>Tremellomycetes</taxon>
        <taxon>Tremellales</taxon>
        <taxon>Cuniculitremaceae</taxon>
        <taxon>Kockovaella</taxon>
    </lineage>
</organism>
<dbReference type="InterPro" id="IPR001623">
    <property type="entry name" value="DnaJ_domain"/>
</dbReference>
<feature type="domain" description="J" evidence="3">
    <location>
        <begin position="76"/>
        <end position="139"/>
    </location>
</feature>
<dbReference type="SUPFAM" id="SSF46565">
    <property type="entry name" value="Chaperone J-domain"/>
    <property type="match status" value="1"/>
</dbReference>
<name>A0A1Y1UFU4_9TREE</name>
<dbReference type="InterPro" id="IPR036869">
    <property type="entry name" value="J_dom_sf"/>
</dbReference>
<dbReference type="InParanoid" id="A0A1Y1UFU4"/>
<gene>
    <name evidence="4" type="ORF">BD324DRAFT_512417</name>
</gene>
<dbReference type="RefSeq" id="XP_021870074.1">
    <property type="nucleotide sequence ID" value="XM_022012966.1"/>
</dbReference>
<comment type="caution">
    <text evidence="4">The sequence shown here is derived from an EMBL/GenBank/DDBJ whole genome shotgun (WGS) entry which is preliminary data.</text>
</comment>
<dbReference type="GO" id="GO:0051787">
    <property type="term" value="F:misfolded protein binding"/>
    <property type="evidence" value="ECO:0007669"/>
    <property type="project" value="TreeGrafter"/>
</dbReference>
<dbReference type="Gene3D" id="1.10.287.110">
    <property type="entry name" value="DnaJ domain"/>
    <property type="match status" value="1"/>
</dbReference>
<keyword evidence="2" id="KW-0812">Transmembrane</keyword>
<dbReference type="PROSITE" id="PS50076">
    <property type="entry name" value="DNAJ_2"/>
    <property type="match status" value="1"/>
</dbReference>
<protein>
    <submittedName>
        <fullName evidence="4">DnaJ domain-containing protein</fullName>
    </submittedName>
</protein>
<dbReference type="GO" id="GO:0005783">
    <property type="term" value="C:endoplasmic reticulum"/>
    <property type="evidence" value="ECO:0007669"/>
    <property type="project" value="TreeGrafter"/>
</dbReference>
<evidence type="ECO:0000256" key="2">
    <source>
        <dbReference type="SAM" id="Phobius"/>
    </source>
</evidence>
<sequence>MLMSSFITPLLWAFVPSYLTSQALPILSTYLPGVFPPSSPGSPAYARNYRVTFTLFVCGYLVWSFFNSGGVKPDQNWYTLLAVSRDAEDERLKTAFRTLSRTYHPDRAGGGDESRFILIRQAYETLSDPIKRYAYDRFGPDIVLWKECKTVKDFIYAGIVRSVGFYIFSGGVMVLITVIGRVQQTSYVRLSTSSRDGHADGSLKVEQESLRYASLPRALPHLVPNTSYSTYPFALHCTRSTAVRSSRTGS</sequence>
<dbReference type="STRING" id="4999.A0A1Y1UFU4"/>
<dbReference type="Proteomes" id="UP000193218">
    <property type="component" value="Unassembled WGS sequence"/>
</dbReference>
<dbReference type="PRINTS" id="PR00625">
    <property type="entry name" value="JDOMAIN"/>
</dbReference>
<dbReference type="InterPro" id="IPR018253">
    <property type="entry name" value="DnaJ_domain_CS"/>
</dbReference>
<dbReference type="GO" id="GO:0051087">
    <property type="term" value="F:protein-folding chaperone binding"/>
    <property type="evidence" value="ECO:0007669"/>
    <property type="project" value="TreeGrafter"/>
</dbReference>
<accession>A0A1Y1UFU4</accession>
<keyword evidence="5" id="KW-1185">Reference proteome</keyword>
<dbReference type="GeneID" id="33554774"/>
<proteinExistence type="predicted"/>
<dbReference type="PANTHER" id="PTHR44360:SF1">
    <property type="entry name" value="DNAJ HOMOLOG SUBFAMILY B MEMBER 9"/>
    <property type="match status" value="1"/>
</dbReference>
<reference evidence="4 5" key="1">
    <citation type="submission" date="2017-03" db="EMBL/GenBank/DDBJ databases">
        <title>Widespread Adenine N6-methylation of Active Genes in Fungi.</title>
        <authorList>
            <consortium name="DOE Joint Genome Institute"/>
            <person name="Mondo S.J."/>
            <person name="Dannebaum R.O."/>
            <person name="Kuo R.C."/>
            <person name="Louie K.B."/>
            <person name="Bewick A.J."/>
            <person name="Labutti K."/>
            <person name="Haridas S."/>
            <person name="Kuo A."/>
            <person name="Salamov A."/>
            <person name="Ahrendt S.R."/>
            <person name="Lau R."/>
            <person name="Bowen B.P."/>
            <person name="Lipzen A."/>
            <person name="Sullivan W."/>
            <person name="Andreopoulos W.B."/>
            <person name="Clum A."/>
            <person name="Lindquist E."/>
            <person name="Daum C."/>
            <person name="Northen T.R."/>
            <person name="Ramamoorthy G."/>
            <person name="Schmitz R.J."/>
            <person name="Gryganskyi A."/>
            <person name="Culley D."/>
            <person name="Magnuson J."/>
            <person name="James T.Y."/>
            <person name="O'Malley M.A."/>
            <person name="Stajich J.E."/>
            <person name="Spatafora J.W."/>
            <person name="Visel A."/>
            <person name="Grigoriev I.V."/>
        </authorList>
    </citation>
    <scope>NUCLEOTIDE SEQUENCE [LARGE SCALE GENOMIC DNA]</scope>
    <source>
        <strain evidence="4 5">NRRL Y-17943</strain>
    </source>
</reference>
<evidence type="ECO:0000313" key="5">
    <source>
        <dbReference type="Proteomes" id="UP000193218"/>
    </source>
</evidence>
<dbReference type="Pfam" id="PF00226">
    <property type="entry name" value="DnaJ"/>
    <property type="match status" value="1"/>
</dbReference>
<dbReference type="GO" id="GO:0036503">
    <property type="term" value="P:ERAD pathway"/>
    <property type="evidence" value="ECO:0007669"/>
    <property type="project" value="TreeGrafter"/>
</dbReference>
<dbReference type="AlphaFoldDB" id="A0A1Y1UFU4"/>
<dbReference type="SMART" id="SM00271">
    <property type="entry name" value="DnaJ"/>
    <property type="match status" value="1"/>
</dbReference>
<evidence type="ECO:0000259" key="3">
    <source>
        <dbReference type="PROSITE" id="PS50076"/>
    </source>
</evidence>
<evidence type="ECO:0000256" key="1">
    <source>
        <dbReference type="ARBA" id="ARBA00023186"/>
    </source>
</evidence>
<feature type="transmembrane region" description="Helical" evidence="2">
    <location>
        <begin position="154"/>
        <end position="179"/>
    </location>
</feature>
<dbReference type="CDD" id="cd06257">
    <property type="entry name" value="DnaJ"/>
    <property type="match status" value="1"/>
</dbReference>
<evidence type="ECO:0000313" key="4">
    <source>
        <dbReference type="EMBL" id="ORX35945.1"/>
    </source>
</evidence>